<feature type="transmembrane region" description="Helical" evidence="6">
    <location>
        <begin position="101"/>
        <end position="119"/>
    </location>
</feature>
<keyword evidence="3 6" id="KW-0812">Transmembrane</keyword>
<dbReference type="GO" id="GO:0046873">
    <property type="term" value="F:metal ion transmembrane transporter activity"/>
    <property type="evidence" value="ECO:0007669"/>
    <property type="project" value="InterPro"/>
</dbReference>
<evidence type="ECO:0000313" key="8">
    <source>
        <dbReference type="Proteomes" id="UP000254603"/>
    </source>
</evidence>
<feature type="transmembrane region" description="Helical" evidence="6">
    <location>
        <begin position="39"/>
        <end position="59"/>
    </location>
</feature>
<protein>
    <recommendedName>
        <fullName evidence="6">GDT1 family protein</fullName>
    </recommendedName>
</protein>
<dbReference type="Pfam" id="PF01169">
    <property type="entry name" value="GDT1"/>
    <property type="match status" value="2"/>
</dbReference>
<dbReference type="InterPro" id="IPR001727">
    <property type="entry name" value="GDT1-like"/>
</dbReference>
<comment type="similarity">
    <text evidence="2 6">Belongs to the GDT1 family.</text>
</comment>
<keyword evidence="4 6" id="KW-1133">Transmembrane helix</keyword>
<dbReference type="AlphaFoldDB" id="A0A378XGW6"/>
<comment type="subcellular location">
    <subcellularLocation>
        <location evidence="1 6">Membrane</location>
        <topology evidence="1 6">Multi-pass membrane protein</topology>
    </subcellularLocation>
</comment>
<evidence type="ECO:0000256" key="1">
    <source>
        <dbReference type="ARBA" id="ARBA00004141"/>
    </source>
</evidence>
<reference evidence="7 8" key="1">
    <citation type="submission" date="2018-06" db="EMBL/GenBank/DDBJ databases">
        <authorList>
            <consortium name="Pathogen Informatics"/>
            <person name="Doyle S."/>
        </authorList>
    </citation>
    <scope>NUCLEOTIDE SEQUENCE [LARGE SCALE GENOMIC DNA]</scope>
    <source>
        <strain evidence="7 8">NCTC11997</strain>
    </source>
</reference>
<sequence length="192" mass="21334">MECKLDAFIASVLAVSLAEVGDKTQLLALFLAAMFSRKLPIVFGIFVATILNHAVSAWFGVWISDNVSTELLTWIVAISFLAMGAWLLIPDKKDEVDEKYVSYGAFIATTVLFFFAEIGDKTQLATVLLAAKYNDFYPVLFGTTVGMMLANVPVVYLGCWLLDRISFKKIRQAACVLFILLGAGTLIQYYWF</sequence>
<name>A0A378XGW6_9BURK</name>
<evidence type="ECO:0000313" key="7">
    <source>
        <dbReference type="EMBL" id="SUA57027.1"/>
    </source>
</evidence>
<dbReference type="GO" id="GO:0016020">
    <property type="term" value="C:membrane"/>
    <property type="evidence" value="ECO:0007669"/>
    <property type="project" value="UniProtKB-SubCell"/>
</dbReference>
<evidence type="ECO:0000256" key="3">
    <source>
        <dbReference type="ARBA" id="ARBA00022692"/>
    </source>
</evidence>
<evidence type="ECO:0000256" key="2">
    <source>
        <dbReference type="ARBA" id="ARBA00009190"/>
    </source>
</evidence>
<evidence type="ECO:0000256" key="6">
    <source>
        <dbReference type="RuleBase" id="RU365102"/>
    </source>
</evidence>
<feature type="transmembrane region" description="Helical" evidence="6">
    <location>
        <begin position="174"/>
        <end position="191"/>
    </location>
</feature>
<dbReference type="Proteomes" id="UP000254603">
    <property type="component" value="Unassembled WGS sequence"/>
</dbReference>
<keyword evidence="5 6" id="KW-0472">Membrane</keyword>
<organism evidence="7 8">
    <name type="scientific">Oligella ureolytica</name>
    <dbReference type="NCBI Taxonomy" id="90244"/>
    <lineage>
        <taxon>Bacteria</taxon>
        <taxon>Pseudomonadati</taxon>
        <taxon>Pseudomonadota</taxon>
        <taxon>Betaproteobacteria</taxon>
        <taxon>Burkholderiales</taxon>
        <taxon>Alcaligenaceae</taxon>
        <taxon>Oligella</taxon>
    </lineage>
</organism>
<dbReference type="EMBL" id="UGSB01000001">
    <property type="protein sequence ID" value="SUA57027.1"/>
    <property type="molecule type" value="Genomic_DNA"/>
</dbReference>
<proteinExistence type="inferred from homology"/>
<evidence type="ECO:0000256" key="4">
    <source>
        <dbReference type="ARBA" id="ARBA00022989"/>
    </source>
</evidence>
<gene>
    <name evidence="7" type="ORF">NCTC11997_02249</name>
</gene>
<feature type="transmembrane region" description="Helical" evidence="6">
    <location>
        <begin position="139"/>
        <end position="162"/>
    </location>
</feature>
<accession>A0A378XGW6</accession>
<dbReference type="STRING" id="1122619.GCA_000373745_00770"/>
<evidence type="ECO:0000256" key="5">
    <source>
        <dbReference type="ARBA" id="ARBA00023136"/>
    </source>
</evidence>
<dbReference type="PANTHER" id="PTHR12608:SF1">
    <property type="entry name" value="TRANSMEMBRANE PROTEIN 165"/>
    <property type="match status" value="1"/>
</dbReference>
<dbReference type="PANTHER" id="PTHR12608">
    <property type="entry name" value="TRANSMEMBRANE PROTEIN HTP-1 RELATED"/>
    <property type="match status" value="1"/>
</dbReference>
<feature type="transmembrane region" description="Helical" evidence="6">
    <location>
        <begin position="71"/>
        <end position="89"/>
    </location>
</feature>